<dbReference type="Pfam" id="PF02902">
    <property type="entry name" value="Peptidase_C48"/>
    <property type="match status" value="1"/>
</dbReference>
<dbReference type="PANTHER" id="PTHR48449:SF1">
    <property type="entry name" value="DUF1985 DOMAIN-CONTAINING PROTEIN"/>
    <property type="match status" value="1"/>
</dbReference>
<dbReference type="Pfam" id="PF09331">
    <property type="entry name" value="DUF1985"/>
    <property type="match status" value="1"/>
</dbReference>
<dbReference type="InterPro" id="IPR003653">
    <property type="entry name" value="Peptidase_C48_C"/>
</dbReference>
<gene>
    <name evidence="6" type="ORF">LWI28_010355</name>
</gene>
<dbReference type="InterPro" id="IPR038765">
    <property type="entry name" value="Papain-like_cys_pep_sf"/>
</dbReference>
<feature type="domain" description="Ubiquitin-like protease family profile" evidence="5">
    <location>
        <begin position="586"/>
        <end position="845"/>
    </location>
</feature>
<reference evidence="6" key="1">
    <citation type="journal article" date="2022" name="Plant J.">
        <title>Strategies of tolerance reflected in two North American maple genomes.</title>
        <authorList>
            <person name="McEvoy S.L."/>
            <person name="Sezen U.U."/>
            <person name="Trouern-Trend A."/>
            <person name="McMahon S.M."/>
            <person name="Schaberg P.G."/>
            <person name="Yang J."/>
            <person name="Wegrzyn J.L."/>
            <person name="Swenson N.G."/>
        </authorList>
    </citation>
    <scope>NUCLEOTIDE SEQUENCE</scope>
    <source>
        <strain evidence="6">91603</strain>
    </source>
</reference>
<evidence type="ECO:0000313" key="6">
    <source>
        <dbReference type="EMBL" id="KAI9165246.1"/>
    </source>
</evidence>
<dbReference type="PROSITE" id="PS50600">
    <property type="entry name" value="ULP_PROTEASE"/>
    <property type="match status" value="1"/>
</dbReference>
<evidence type="ECO:0000256" key="2">
    <source>
        <dbReference type="ARBA" id="ARBA00022670"/>
    </source>
</evidence>
<keyword evidence="2" id="KW-0645">Protease</keyword>
<dbReference type="SUPFAM" id="SSF54001">
    <property type="entry name" value="Cysteine proteinases"/>
    <property type="match status" value="1"/>
</dbReference>
<protein>
    <recommendedName>
        <fullName evidence="5">Ubiquitin-like protease family profile domain-containing protein</fullName>
    </recommendedName>
</protein>
<keyword evidence="7" id="KW-1185">Reference proteome</keyword>
<organism evidence="6 7">
    <name type="scientific">Acer negundo</name>
    <name type="common">Box elder</name>
    <dbReference type="NCBI Taxonomy" id="4023"/>
    <lineage>
        <taxon>Eukaryota</taxon>
        <taxon>Viridiplantae</taxon>
        <taxon>Streptophyta</taxon>
        <taxon>Embryophyta</taxon>
        <taxon>Tracheophyta</taxon>
        <taxon>Spermatophyta</taxon>
        <taxon>Magnoliopsida</taxon>
        <taxon>eudicotyledons</taxon>
        <taxon>Gunneridae</taxon>
        <taxon>Pentapetalae</taxon>
        <taxon>rosids</taxon>
        <taxon>malvids</taxon>
        <taxon>Sapindales</taxon>
        <taxon>Sapindaceae</taxon>
        <taxon>Hippocastanoideae</taxon>
        <taxon>Acereae</taxon>
        <taxon>Acer</taxon>
    </lineage>
</organism>
<evidence type="ECO:0000256" key="3">
    <source>
        <dbReference type="ARBA" id="ARBA00022801"/>
    </source>
</evidence>
<name>A0AAD5II99_ACENE</name>
<keyword evidence="3" id="KW-0378">Hydrolase</keyword>
<dbReference type="Gene3D" id="3.40.395.10">
    <property type="entry name" value="Adenoviral Proteinase, Chain A"/>
    <property type="match status" value="1"/>
</dbReference>
<dbReference type="PANTHER" id="PTHR48449">
    <property type="entry name" value="DUF1985 DOMAIN-CONTAINING PROTEIN"/>
    <property type="match status" value="1"/>
</dbReference>
<feature type="compositionally biased region" description="Polar residues" evidence="4">
    <location>
        <begin position="454"/>
        <end position="466"/>
    </location>
</feature>
<evidence type="ECO:0000313" key="7">
    <source>
        <dbReference type="Proteomes" id="UP001064489"/>
    </source>
</evidence>
<evidence type="ECO:0000259" key="5">
    <source>
        <dbReference type="PROSITE" id="PS50600"/>
    </source>
</evidence>
<comment type="similarity">
    <text evidence="1">Belongs to the peptidase C48 family.</text>
</comment>
<dbReference type="InterPro" id="IPR015410">
    <property type="entry name" value="DUF1985"/>
</dbReference>
<comment type="caution">
    <text evidence="6">The sequence shown here is derived from an EMBL/GenBank/DDBJ whole genome shotgun (WGS) entry which is preliminary data.</text>
</comment>
<proteinExistence type="inferred from homology"/>
<feature type="compositionally biased region" description="Polar residues" evidence="4">
    <location>
        <begin position="327"/>
        <end position="340"/>
    </location>
</feature>
<evidence type="ECO:0000256" key="4">
    <source>
        <dbReference type="SAM" id="MobiDB-lite"/>
    </source>
</evidence>
<feature type="compositionally biased region" description="Polar residues" evidence="4">
    <location>
        <begin position="479"/>
        <end position="512"/>
    </location>
</feature>
<feature type="region of interest" description="Disordered" evidence="4">
    <location>
        <begin position="311"/>
        <end position="409"/>
    </location>
</feature>
<evidence type="ECO:0000256" key="1">
    <source>
        <dbReference type="ARBA" id="ARBA00005234"/>
    </source>
</evidence>
<dbReference type="EMBL" id="JAJSOW010000105">
    <property type="protein sequence ID" value="KAI9165246.1"/>
    <property type="molecule type" value="Genomic_DNA"/>
</dbReference>
<feature type="compositionally biased region" description="Basic and acidic residues" evidence="4">
    <location>
        <begin position="370"/>
        <end position="387"/>
    </location>
</feature>
<feature type="region of interest" description="Disordered" evidence="4">
    <location>
        <begin position="451"/>
        <end position="512"/>
    </location>
</feature>
<dbReference type="Proteomes" id="UP001064489">
    <property type="component" value="Chromosome 10"/>
</dbReference>
<dbReference type="GO" id="GO:0008234">
    <property type="term" value="F:cysteine-type peptidase activity"/>
    <property type="evidence" value="ECO:0007669"/>
    <property type="project" value="InterPro"/>
</dbReference>
<reference evidence="6" key="2">
    <citation type="submission" date="2023-02" db="EMBL/GenBank/DDBJ databases">
        <authorList>
            <person name="Swenson N.G."/>
            <person name="Wegrzyn J.L."/>
            <person name="Mcevoy S.L."/>
        </authorList>
    </citation>
    <scope>NUCLEOTIDE SEQUENCE</scope>
    <source>
        <strain evidence="6">91603</strain>
        <tissue evidence="6">Leaf</tissue>
    </source>
</reference>
<sequence>MQMRNQLKDSLKTPEEERYSGKITRHDHFDDLTDIDNALNKVHEHLAVEERRRYTESSFGHLLRMDRGMNFSASIVHRLLIRELHHDGPEDEMRFLLGRHSVRFSKVEFCLITGLKFGELPDTSTYDMVENGIHQRYFESRDEVEYVELKAILRIGVFSEQYDSVKLCLLYMLNWILMGLDEREKVPVWQFRLVEDLDAFDAFSWGAHVYRRSIYGFKHALDGRRRQFEQCQRRKGVDVHTTETYNIYGLTYALLIFAFEVIPELGNSGYGKRREIEFSPRILKWELSTRPKGEKLNSIFLESGGSLYDADVGDIPVPISDPERYTTARTSDTESPSFEPSDTEGSDSDGRHIHPVRTRRFDDPPFNDEDGYRDFSPRERTSSHQDDQQGPDVTPREKVTRGTSGTDIAPMEIEQELQQVLPDQPIHSQDLVHSTSLQHTPLVNPSAEHPFIHSTGTKIPTLSTPKELTPAGDRRRHSSYLQRTPTGDTEGQSPSTHRTSGGNTRGQSSSLQLTYPVDRTELDRIPPPLQRQDRVCKPGWQQRTPYTDPSRLKRPRIRTQPPHVWAPHALIDPDHLAAYQAYKRNSTGELRDMDLLESVGVPWFHRFQTNIMELEDTHMDAYLHILWKRQRYYSTVYGPRISILDSQFYSWLLNDWERWMGSGADKPCRSWSLFKHQWSADDLKVVLIPCNLGHTHWALASVDLTTGSIYLMDPFRQEMQHLRRYSSGTLMLGPSLTISGLEHLLLLCPDCPHLLYDYVVILSEDEACRPSIGRPDCLFDFGFKTTRDAMSDGTTYEEGWPTGIIGTDDYVLRTHETTIMLLKSMCNDFSDYDCTSLSVATVNLLQRTTVLVDKTSDLEVSPFISPHRS</sequence>
<dbReference type="AlphaFoldDB" id="A0AAD5II99"/>
<accession>A0AAD5II99</accession>
<dbReference type="GO" id="GO:0006508">
    <property type="term" value="P:proteolysis"/>
    <property type="evidence" value="ECO:0007669"/>
    <property type="project" value="UniProtKB-KW"/>
</dbReference>